<evidence type="ECO:0000313" key="1">
    <source>
        <dbReference type="EMBL" id="MCI48663.1"/>
    </source>
</evidence>
<name>A0A392SIF6_9FABA</name>
<keyword evidence="2" id="KW-1185">Reference proteome</keyword>
<accession>A0A392SIF6</accession>
<comment type="caution">
    <text evidence="1">The sequence shown here is derived from an EMBL/GenBank/DDBJ whole genome shotgun (WGS) entry which is preliminary data.</text>
</comment>
<feature type="non-terminal residue" evidence="1">
    <location>
        <position position="74"/>
    </location>
</feature>
<dbReference type="AlphaFoldDB" id="A0A392SIF6"/>
<sequence>MRTVSNEDRLRFLAKAREKKAQPAEATVDPLSQLVVEEEGNKGVKRKKRSKLGRITIPLPNKGETAAAGGGVEE</sequence>
<organism evidence="1 2">
    <name type="scientific">Trifolium medium</name>
    <dbReference type="NCBI Taxonomy" id="97028"/>
    <lineage>
        <taxon>Eukaryota</taxon>
        <taxon>Viridiplantae</taxon>
        <taxon>Streptophyta</taxon>
        <taxon>Embryophyta</taxon>
        <taxon>Tracheophyta</taxon>
        <taxon>Spermatophyta</taxon>
        <taxon>Magnoliopsida</taxon>
        <taxon>eudicotyledons</taxon>
        <taxon>Gunneridae</taxon>
        <taxon>Pentapetalae</taxon>
        <taxon>rosids</taxon>
        <taxon>fabids</taxon>
        <taxon>Fabales</taxon>
        <taxon>Fabaceae</taxon>
        <taxon>Papilionoideae</taxon>
        <taxon>50 kb inversion clade</taxon>
        <taxon>NPAAA clade</taxon>
        <taxon>Hologalegina</taxon>
        <taxon>IRL clade</taxon>
        <taxon>Trifolieae</taxon>
        <taxon>Trifolium</taxon>
    </lineage>
</organism>
<dbReference type="EMBL" id="LXQA010389777">
    <property type="protein sequence ID" value="MCI48663.1"/>
    <property type="molecule type" value="Genomic_DNA"/>
</dbReference>
<proteinExistence type="predicted"/>
<protein>
    <submittedName>
        <fullName evidence="1">Uncharacterized protein</fullName>
    </submittedName>
</protein>
<reference evidence="1 2" key="1">
    <citation type="journal article" date="2018" name="Front. Plant Sci.">
        <title>Red Clover (Trifolium pratense) and Zigzag Clover (T. medium) - A Picture of Genomic Similarities and Differences.</title>
        <authorList>
            <person name="Dluhosova J."/>
            <person name="Istvanek J."/>
            <person name="Nedelnik J."/>
            <person name="Repkova J."/>
        </authorList>
    </citation>
    <scope>NUCLEOTIDE SEQUENCE [LARGE SCALE GENOMIC DNA]</scope>
    <source>
        <strain evidence="2">cv. 10/8</strain>
        <tissue evidence="1">Leaf</tissue>
    </source>
</reference>
<dbReference type="Proteomes" id="UP000265520">
    <property type="component" value="Unassembled WGS sequence"/>
</dbReference>
<evidence type="ECO:0000313" key="2">
    <source>
        <dbReference type="Proteomes" id="UP000265520"/>
    </source>
</evidence>